<name>A0A2T3B0C5_AMORE</name>
<dbReference type="RefSeq" id="XP_024720359.1">
    <property type="nucleotide sequence ID" value="XM_024864162.1"/>
</dbReference>
<organism evidence="2 3">
    <name type="scientific">Amorphotheca resinae ATCC 22711</name>
    <dbReference type="NCBI Taxonomy" id="857342"/>
    <lineage>
        <taxon>Eukaryota</taxon>
        <taxon>Fungi</taxon>
        <taxon>Dikarya</taxon>
        <taxon>Ascomycota</taxon>
        <taxon>Pezizomycotina</taxon>
        <taxon>Leotiomycetes</taxon>
        <taxon>Helotiales</taxon>
        <taxon>Amorphothecaceae</taxon>
        <taxon>Amorphotheca</taxon>
    </lineage>
</organism>
<feature type="region of interest" description="Disordered" evidence="1">
    <location>
        <begin position="161"/>
        <end position="185"/>
    </location>
</feature>
<feature type="compositionally biased region" description="Basic and acidic residues" evidence="1">
    <location>
        <begin position="33"/>
        <end position="44"/>
    </location>
</feature>
<protein>
    <submittedName>
        <fullName evidence="2">Uncharacterized protein</fullName>
    </submittedName>
</protein>
<dbReference type="EMBL" id="KZ679012">
    <property type="protein sequence ID" value="PSS16851.1"/>
    <property type="molecule type" value="Genomic_DNA"/>
</dbReference>
<dbReference type="Proteomes" id="UP000241818">
    <property type="component" value="Unassembled WGS sequence"/>
</dbReference>
<evidence type="ECO:0000313" key="2">
    <source>
        <dbReference type="EMBL" id="PSS16851.1"/>
    </source>
</evidence>
<dbReference type="GeneID" id="36572243"/>
<dbReference type="AlphaFoldDB" id="A0A2T3B0C5"/>
<reference evidence="2 3" key="1">
    <citation type="journal article" date="2018" name="New Phytol.">
        <title>Comparative genomics and transcriptomics depict ericoid mycorrhizal fungi as versatile saprotrophs and plant mutualists.</title>
        <authorList>
            <person name="Martino E."/>
            <person name="Morin E."/>
            <person name="Grelet G.A."/>
            <person name="Kuo A."/>
            <person name="Kohler A."/>
            <person name="Daghino S."/>
            <person name="Barry K.W."/>
            <person name="Cichocki N."/>
            <person name="Clum A."/>
            <person name="Dockter R.B."/>
            <person name="Hainaut M."/>
            <person name="Kuo R.C."/>
            <person name="LaButti K."/>
            <person name="Lindahl B.D."/>
            <person name="Lindquist E.A."/>
            <person name="Lipzen A."/>
            <person name="Khouja H.R."/>
            <person name="Magnuson J."/>
            <person name="Murat C."/>
            <person name="Ohm R.A."/>
            <person name="Singer S.W."/>
            <person name="Spatafora J.W."/>
            <person name="Wang M."/>
            <person name="Veneault-Fourrey C."/>
            <person name="Henrissat B."/>
            <person name="Grigoriev I.V."/>
            <person name="Martin F.M."/>
            <person name="Perotto S."/>
        </authorList>
    </citation>
    <scope>NUCLEOTIDE SEQUENCE [LARGE SCALE GENOMIC DNA]</scope>
    <source>
        <strain evidence="2 3">ATCC 22711</strain>
    </source>
</reference>
<proteinExistence type="predicted"/>
<evidence type="ECO:0000256" key="1">
    <source>
        <dbReference type="SAM" id="MobiDB-lite"/>
    </source>
</evidence>
<dbReference type="InParanoid" id="A0A2T3B0C5"/>
<gene>
    <name evidence="2" type="ORF">M430DRAFT_19818</name>
</gene>
<feature type="region of interest" description="Disordered" evidence="1">
    <location>
        <begin position="33"/>
        <end position="54"/>
    </location>
</feature>
<evidence type="ECO:0000313" key="3">
    <source>
        <dbReference type="Proteomes" id="UP000241818"/>
    </source>
</evidence>
<accession>A0A2T3B0C5</accession>
<keyword evidence="3" id="KW-1185">Reference proteome</keyword>
<sequence>MSGDALCRNFPEQSTFKILKGCRRRTSLPLNVRRDSNLDARDPPAARPRHNQRHDDVPASALITRFQSRMHRIISDRHPTFVPLYTSTPRYQSVPWKASCYMDSRSRETQEAPFPYPIGPHLHTTQLMWLSKKRKSSPPLQSLISGWRCLSRQTVATARVGTTDPTLHGQKDKDPALSPLADSRR</sequence>